<sequence length="212" mass="23893">MFGTTPPSLYHHMPFQSGNSSVAMTEYDHHAPRGSERSPPTPATTPEDERTLSTMPTVVAESTPSTTPTFMSEESLPSTPDTPIDEKPKEPCIFFEQDFDPTANMHDQARRLVQDRLAQGFDRSELLTEQLILREKAKVRQIPGHDDCDGPLSDIWRHAPDVQSPEFHFYTTIIFRLEQNPVLSTTRRGTPSQLPTSTGRTNNNQRARCVMV</sequence>
<evidence type="ECO:0000256" key="1">
    <source>
        <dbReference type="SAM" id="MobiDB-lite"/>
    </source>
</evidence>
<keyword evidence="3" id="KW-1185">Reference proteome</keyword>
<gene>
    <name evidence="2" type="ORF">QR685DRAFT_434232</name>
</gene>
<dbReference type="Proteomes" id="UP001451303">
    <property type="component" value="Unassembled WGS sequence"/>
</dbReference>
<feature type="compositionally biased region" description="Basic and acidic residues" evidence="1">
    <location>
        <begin position="26"/>
        <end position="36"/>
    </location>
</feature>
<feature type="compositionally biased region" description="Polar residues" evidence="1">
    <location>
        <begin position="185"/>
        <end position="206"/>
    </location>
</feature>
<feature type="region of interest" description="Disordered" evidence="1">
    <location>
        <begin position="185"/>
        <end position="212"/>
    </location>
</feature>
<feature type="compositionally biased region" description="Polar residues" evidence="1">
    <location>
        <begin position="52"/>
        <end position="81"/>
    </location>
</feature>
<organism evidence="2 3">
    <name type="scientific">Neurospora intermedia</name>
    <dbReference type="NCBI Taxonomy" id="5142"/>
    <lineage>
        <taxon>Eukaryota</taxon>
        <taxon>Fungi</taxon>
        <taxon>Dikarya</taxon>
        <taxon>Ascomycota</taxon>
        <taxon>Pezizomycotina</taxon>
        <taxon>Sordariomycetes</taxon>
        <taxon>Sordariomycetidae</taxon>
        <taxon>Sordariales</taxon>
        <taxon>Sordariaceae</taxon>
        <taxon>Neurospora</taxon>
    </lineage>
</organism>
<feature type="region of interest" description="Disordered" evidence="1">
    <location>
        <begin position="1"/>
        <end position="85"/>
    </location>
</feature>
<comment type="caution">
    <text evidence="2">The sequence shown here is derived from an EMBL/GenBank/DDBJ whole genome shotgun (WGS) entry which is preliminary data.</text>
</comment>
<evidence type="ECO:0000313" key="2">
    <source>
        <dbReference type="EMBL" id="KAL0475376.1"/>
    </source>
</evidence>
<proteinExistence type="predicted"/>
<evidence type="ECO:0000313" key="3">
    <source>
        <dbReference type="Proteomes" id="UP001451303"/>
    </source>
</evidence>
<reference evidence="2 3" key="1">
    <citation type="submission" date="2023-09" db="EMBL/GenBank/DDBJ databases">
        <title>Multi-omics analysis of a traditional fermented food reveals byproduct-associated fungal strains for waste-to-food upcycling.</title>
        <authorList>
            <consortium name="Lawrence Berkeley National Laboratory"/>
            <person name="Rekdal V.M."/>
            <person name="Villalobos-Escobedo J.M."/>
            <person name="Rodriguez-Valeron N."/>
            <person name="Garcia M.O."/>
            <person name="Vasquez D.P."/>
            <person name="Damayanti I."/>
            <person name="Sorensen P.M."/>
            <person name="Baidoo E.E."/>
            <person name="De Carvalho A.C."/>
            <person name="Riley R."/>
            <person name="Lipzen A."/>
            <person name="He G."/>
            <person name="Yan M."/>
            <person name="Haridas S."/>
            <person name="Daum C."/>
            <person name="Yoshinaga Y."/>
            <person name="Ng V."/>
            <person name="Grigoriev I.V."/>
            <person name="Munk R."/>
            <person name="Nuraida L."/>
            <person name="Wijaya C.H."/>
            <person name="Morales P.-C."/>
            <person name="Keasling J.D."/>
        </authorList>
    </citation>
    <scope>NUCLEOTIDE SEQUENCE [LARGE SCALE GENOMIC DNA]</scope>
    <source>
        <strain evidence="2 3">FGSC 2613</strain>
    </source>
</reference>
<name>A0ABR3DRT8_NEUIN</name>
<dbReference type="EMBL" id="JAVLET010000001">
    <property type="protein sequence ID" value="KAL0475376.1"/>
    <property type="molecule type" value="Genomic_DNA"/>
</dbReference>
<accession>A0ABR3DRT8</accession>
<protein>
    <submittedName>
        <fullName evidence="2">Uncharacterized protein</fullName>
    </submittedName>
</protein>